<name>A0A0W0Z067_LEGSP</name>
<reference evidence="2 3" key="1">
    <citation type="submission" date="2015-11" db="EMBL/GenBank/DDBJ databases">
        <title>Genomic analysis of 38 Legionella species identifies large and diverse effector repertoires.</title>
        <authorList>
            <person name="Burstein D."/>
            <person name="Amaro F."/>
            <person name="Zusman T."/>
            <person name="Lifshitz Z."/>
            <person name="Cohen O."/>
            <person name="Gilbert J.A."/>
            <person name="Pupko T."/>
            <person name="Shuman H.A."/>
            <person name="Segal G."/>
        </authorList>
    </citation>
    <scope>NUCLEOTIDE SEQUENCE [LARGE SCALE GENOMIC DNA]</scope>
    <source>
        <strain evidence="2 3">Mt.St.Helens-9</strain>
    </source>
</reference>
<proteinExistence type="predicted"/>
<dbReference type="EMBL" id="LNYX01000029">
    <property type="protein sequence ID" value="KTD62533.1"/>
    <property type="molecule type" value="Genomic_DNA"/>
</dbReference>
<gene>
    <name evidence="2" type="ORF">Lspi_1745</name>
</gene>
<dbReference type="AlphaFoldDB" id="A0A0W0Z067"/>
<dbReference type="OrthoDB" id="5647122at2"/>
<protein>
    <submittedName>
        <fullName evidence="2">VipA</fullName>
    </submittedName>
</protein>
<accession>A0A0W0Z067</accession>
<dbReference type="PATRIC" id="fig|452.5.peg.1923"/>
<comment type="caution">
    <text evidence="2">The sequence shown here is derived from an EMBL/GenBank/DDBJ whole genome shotgun (WGS) entry which is preliminary data.</text>
</comment>
<dbReference type="Proteomes" id="UP000054877">
    <property type="component" value="Unassembled WGS sequence"/>
</dbReference>
<dbReference type="RefSeq" id="WP_058483669.1">
    <property type="nucleotide sequence ID" value="NZ_CAAAII010000006.1"/>
</dbReference>
<sequence length="326" mass="37135">MAVSKEFMELFSDFTERYKIQGKGGAYLKWGKDEHFDELRKSLQSLLDIVQTNADAFHDHSLIQYLCVTATLYLPTDPVFSAHVSQLLNEYYKKCGHEVNNLLSHALHISVEPEPLRFDLVAHLNTTIELLKKAHQSEIKSLQAQMTQLRREKDTREKENERLKTIERESQQSREQRSGHLKAQNLLRQLNEIMGITTTDWPRTDFTPEAPVIASPHMKSVKETPPLAAKTPENPKDIIPPHLARPATIPKAPEPPSSTVTKNSPSEWPSDVSEEHRQAPGFFKELLARRQEIMEKSKKNTTTKPEPATVTGKKKSPNHTYPPSPN</sequence>
<evidence type="ECO:0000313" key="3">
    <source>
        <dbReference type="Proteomes" id="UP000054877"/>
    </source>
</evidence>
<organism evidence="2 3">
    <name type="scientific">Legionella spiritensis</name>
    <dbReference type="NCBI Taxonomy" id="452"/>
    <lineage>
        <taxon>Bacteria</taxon>
        <taxon>Pseudomonadati</taxon>
        <taxon>Pseudomonadota</taxon>
        <taxon>Gammaproteobacteria</taxon>
        <taxon>Legionellales</taxon>
        <taxon>Legionellaceae</taxon>
        <taxon>Legionella</taxon>
    </lineage>
</organism>
<feature type="compositionally biased region" description="Polar residues" evidence="1">
    <location>
        <begin position="257"/>
        <end position="267"/>
    </location>
</feature>
<evidence type="ECO:0000256" key="1">
    <source>
        <dbReference type="SAM" id="MobiDB-lite"/>
    </source>
</evidence>
<feature type="compositionally biased region" description="Basic and acidic residues" evidence="1">
    <location>
        <begin position="149"/>
        <end position="178"/>
    </location>
</feature>
<feature type="region of interest" description="Disordered" evidence="1">
    <location>
        <begin position="146"/>
        <end position="183"/>
    </location>
</feature>
<evidence type="ECO:0000313" key="2">
    <source>
        <dbReference type="EMBL" id="KTD62533.1"/>
    </source>
</evidence>
<feature type="compositionally biased region" description="Basic and acidic residues" evidence="1">
    <location>
        <begin position="286"/>
        <end position="298"/>
    </location>
</feature>
<feature type="region of interest" description="Disordered" evidence="1">
    <location>
        <begin position="201"/>
        <end position="326"/>
    </location>
</feature>
<keyword evidence="3" id="KW-1185">Reference proteome</keyword>